<dbReference type="eggNOG" id="COG0534">
    <property type="taxonomic scope" value="Bacteria"/>
</dbReference>
<keyword evidence="1" id="KW-0812">Transmembrane</keyword>
<evidence type="ECO:0000256" key="1">
    <source>
        <dbReference type="SAM" id="Phobius"/>
    </source>
</evidence>
<evidence type="ECO:0008006" key="4">
    <source>
        <dbReference type="Google" id="ProtNLM"/>
    </source>
</evidence>
<sequence length="110" mass="12344">LFGVEESIITQGIGNFRLFYSIFILYGVMVMTITFFQSIGNAKKAGIIVMLRQLFLFVPAMIILPMIFGVKAVWFAEPLVDLIMIIAGVVMMFGELNRMDKIGLKNSSNE</sequence>
<accession>E4KYP8</accession>
<dbReference type="EMBL" id="AENP01000016">
    <property type="protein sequence ID" value="EFR33029.1"/>
    <property type="molecule type" value="Genomic_DNA"/>
</dbReference>
<reference evidence="2 3" key="1">
    <citation type="submission" date="2010-10" db="EMBL/GenBank/DDBJ databases">
        <authorList>
            <person name="Durkin A.S."/>
            <person name="Madupu R."/>
            <person name="Torralba M."/>
            <person name="Gillis M."/>
            <person name="Methe B."/>
            <person name="Sutton G."/>
            <person name="Nelson K.E."/>
        </authorList>
    </citation>
    <scope>NUCLEOTIDE SEQUENCE [LARGE SCALE GENOMIC DNA]</scope>
    <source>
        <strain evidence="2 3">ACS-146-V-Sch2b</strain>
    </source>
</reference>
<name>E4KYP8_9FIRM</name>
<keyword evidence="1" id="KW-0472">Membrane</keyword>
<feature type="transmembrane region" description="Helical" evidence="1">
    <location>
        <begin position="18"/>
        <end position="36"/>
    </location>
</feature>
<protein>
    <recommendedName>
        <fullName evidence="4">MATE domain protein</fullName>
    </recommendedName>
</protein>
<keyword evidence="3" id="KW-1185">Reference proteome</keyword>
<feature type="transmembrane region" description="Helical" evidence="1">
    <location>
        <begin position="74"/>
        <end position="94"/>
    </location>
</feature>
<dbReference type="AlphaFoldDB" id="E4KYP8"/>
<keyword evidence="1" id="KW-1133">Transmembrane helix</keyword>
<proteinExistence type="predicted"/>
<evidence type="ECO:0000313" key="3">
    <source>
        <dbReference type="Proteomes" id="UP000003705"/>
    </source>
</evidence>
<feature type="transmembrane region" description="Helical" evidence="1">
    <location>
        <begin position="48"/>
        <end position="68"/>
    </location>
</feature>
<comment type="caution">
    <text evidence="2">The sequence shown here is derived from an EMBL/GenBank/DDBJ whole genome shotgun (WGS) entry which is preliminary data.</text>
</comment>
<dbReference type="Proteomes" id="UP000003705">
    <property type="component" value="Unassembled WGS sequence"/>
</dbReference>
<feature type="non-terminal residue" evidence="2">
    <location>
        <position position="1"/>
    </location>
</feature>
<organism evidence="2 3">
    <name type="scientific">Peptoniphilus harei ACS-146-V-Sch2b</name>
    <dbReference type="NCBI Taxonomy" id="908338"/>
    <lineage>
        <taxon>Bacteria</taxon>
        <taxon>Bacillati</taxon>
        <taxon>Bacillota</taxon>
        <taxon>Tissierellia</taxon>
        <taxon>Tissierellales</taxon>
        <taxon>Peptoniphilaceae</taxon>
        <taxon>Peptoniphilus</taxon>
    </lineage>
</organism>
<gene>
    <name evidence="2" type="ORF">HMPREF9286_1379</name>
</gene>
<evidence type="ECO:0000313" key="2">
    <source>
        <dbReference type="EMBL" id="EFR33029.1"/>
    </source>
</evidence>